<evidence type="ECO:0000259" key="3">
    <source>
        <dbReference type="Pfam" id="PF20703"/>
    </source>
</evidence>
<organism evidence="4 5">
    <name type="scientific">Thiorhodovibrio winogradskyi</name>
    <dbReference type="NCBI Taxonomy" id="77007"/>
    <lineage>
        <taxon>Bacteria</taxon>
        <taxon>Pseudomonadati</taxon>
        <taxon>Pseudomonadota</taxon>
        <taxon>Gammaproteobacteria</taxon>
        <taxon>Chromatiales</taxon>
        <taxon>Chromatiaceae</taxon>
        <taxon>Thiorhodovibrio</taxon>
    </lineage>
</organism>
<reference evidence="4 5" key="1">
    <citation type="journal article" date="2023" name="Microorganisms">
        <title>Thiorhodovibrio frisius and Trv. litoralis spp. nov., Two Novel Members from a Clade of Fastidious Purple Sulfur Bacteria That Exhibit Unique Red-Shifted Light-Harvesting Capabilities.</title>
        <authorList>
            <person name="Methner A."/>
            <person name="Kuzyk S.B."/>
            <person name="Petersen J."/>
            <person name="Bauer S."/>
            <person name="Brinkmann H."/>
            <person name="Sichau K."/>
            <person name="Wanner G."/>
            <person name="Wolf J."/>
            <person name="Neumann-Schaal M."/>
            <person name="Henke P."/>
            <person name="Tank M."/>
            <person name="Sproer C."/>
            <person name="Bunk B."/>
            <person name="Overmann J."/>
        </authorList>
    </citation>
    <scope>NUCLEOTIDE SEQUENCE [LARGE SCALE GENOMIC DNA]</scope>
    <source>
        <strain evidence="4 5">DSM 6702</strain>
    </source>
</reference>
<dbReference type="Proteomes" id="UP001432180">
    <property type="component" value="Chromosome"/>
</dbReference>
<dbReference type="SUPFAM" id="SSF52540">
    <property type="entry name" value="P-loop containing nucleoside triphosphate hydrolases"/>
    <property type="match status" value="2"/>
</dbReference>
<dbReference type="SUPFAM" id="SSF50978">
    <property type="entry name" value="WD40 repeat-like"/>
    <property type="match status" value="1"/>
</dbReference>
<keyword evidence="1" id="KW-0853">WD repeat</keyword>
<feature type="repeat" description="WD" evidence="1">
    <location>
        <begin position="1142"/>
        <end position="1165"/>
    </location>
</feature>
<evidence type="ECO:0000256" key="1">
    <source>
        <dbReference type="PROSITE-ProRule" id="PRU00221"/>
    </source>
</evidence>
<feature type="repeat" description="WD" evidence="1">
    <location>
        <begin position="1066"/>
        <end position="1107"/>
    </location>
</feature>
<keyword evidence="2" id="KW-0175">Coiled coil</keyword>
<keyword evidence="5" id="KW-1185">Reference proteome</keyword>
<feature type="repeat" description="WD" evidence="1">
    <location>
        <begin position="1475"/>
        <end position="1506"/>
    </location>
</feature>
<feature type="repeat" description="WD" evidence="1">
    <location>
        <begin position="1516"/>
        <end position="1549"/>
    </location>
</feature>
<dbReference type="PANTHER" id="PTHR19879:SF9">
    <property type="entry name" value="TRANSCRIPTION INITIATION FACTOR TFIID SUBUNIT 5"/>
    <property type="match status" value="1"/>
</dbReference>
<protein>
    <recommendedName>
        <fullName evidence="3">Novel STAND NTPase 1 domain-containing protein</fullName>
    </recommendedName>
</protein>
<feature type="coiled-coil region" evidence="2">
    <location>
        <begin position="169"/>
        <end position="196"/>
    </location>
</feature>
<dbReference type="InterPro" id="IPR011047">
    <property type="entry name" value="Quinoprotein_ADH-like_sf"/>
</dbReference>
<proteinExistence type="predicted"/>
<accession>A0ABZ0SG74</accession>
<dbReference type="InterPro" id="IPR015943">
    <property type="entry name" value="WD40/YVTN_repeat-like_dom_sf"/>
</dbReference>
<dbReference type="EMBL" id="CP121472">
    <property type="protein sequence ID" value="WPL19061.1"/>
    <property type="molecule type" value="Genomic_DNA"/>
</dbReference>
<dbReference type="SUPFAM" id="SSF50998">
    <property type="entry name" value="Quinoprotein alcohol dehydrogenase-like"/>
    <property type="match status" value="1"/>
</dbReference>
<dbReference type="Pfam" id="PF20703">
    <property type="entry name" value="nSTAND1"/>
    <property type="match status" value="1"/>
</dbReference>
<dbReference type="Gene3D" id="3.40.50.300">
    <property type="entry name" value="P-loop containing nucleotide triphosphate hydrolases"/>
    <property type="match status" value="1"/>
</dbReference>
<dbReference type="PROSITE" id="PS50294">
    <property type="entry name" value="WD_REPEATS_REGION"/>
    <property type="match status" value="2"/>
</dbReference>
<evidence type="ECO:0000313" key="5">
    <source>
        <dbReference type="Proteomes" id="UP001432180"/>
    </source>
</evidence>
<dbReference type="PROSITE" id="PS50082">
    <property type="entry name" value="WD_REPEATS_2"/>
    <property type="match status" value="4"/>
</dbReference>
<dbReference type="Gene3D" id="2.130.10.10">
    <property type="entry name" value="YVTN repeat-like/Quinoprotein amine dehydrogenase"/>
    <property type="match status" value="3"/>
</dbReference>
<feature type="domain" description="Novel STAND NTPase 1" evidence="3">
    <location>
        <begin position="201"/>
        <end position="695"/>
    </location>
</feature>
<gene>
    <name evidence="4" type="ORF">Thiowin_04165</name>
</gene>
<evidence type="ECO:0000313" key="4">
    <source>
        <dbReference type="EMBL" id="WPL19061.1"/>
    </source>
</evidence>
<name>A0ABZ0SG74_9GAMM</name>
<dbReference type="InterPro" id="IPR049052">
    <property type="entry name" value="nSTAND1"/>
</dbReference>
<dbReference type="InterPro" id="IPR036322">
    <property type="entry name" value="WD40_repeat_dom_sf"/>
</dbReference>
<dbReference type="PANTHER" id="PTHR19879">
    <property type="entry name" value="TRANSCRIPTION INITIATION FACTOR TFIID"/>
    <property type="match status" value="1"/>
</dbReference>
<dbReference type="Pfam" id="PF00400">
    <property type="entry name" value="WD40"/>
    <property type="match status" value="3"/>
</dbReference>
<dbReference type="InterPro" id="IPR001680">
    <property type="entry name" value="WD40_rpt"/>
</dbReference>
<evidence type="ECO:0000256" key="2">
    <source>
        <dbReference type="SAM" id="Coils"/>
    </source>
</evidence>
<dbReference type="SMART" id="SM00320">
    <property type="entry name" value="WD40"/>
    <property type="match status" value="12"/>
</dbReference>
<dbReference type="RefSeq" id="WP_328984808.1">
    <property type="nucleotide sequence ID" value="NZ_CP121472.1"/>
</dbReference>
<dbReference type="InterPro" id="IPR027417">
    <property type="entry name" value="P-loop_NTPase"/>
</dbReference>
<sequence>MKDDQVRIFVSSPADVDHERAIVKDVVERLAQEYLPYFPLRAILWEEEALTADRTFQAGLTRPSDCEIVLVIFWTRLGSPLPDDPYRGMTGTEWEFIDAVTNSSDRGLPEVLVYKKATPKLVDITDAETAQEAITDRRRLEDFFRSHFFNADNTFKRAFRTFDGDARFRELIEGQLRKLLNRRVSAERRAAAGERQWRGSPFRACQAFEPGDERVFTGRETELRELTERLQTRAEAGVGLVLLSGPSGSGKTSLLRAGMVSRLTRPFRLESIATVRCCLVSLPALPQEPLNALAESLCAETCLGDSLRGFGLDAPAMATLLAQDPRVAARQLGAALRQSARGQTLEGHARLAVIVDPLDALFEAAEEALGTAVSEQDGGEQALRRFARALAELARSGEIWVLVGMRSDALRHLPRLPALAAMLDATAWQRLEPLPSARIRQIVEIPARIAGIEFEAQTSGPGRGLIELIEAEAGRLRHWAPPLQALLHAAYLSARDAACGDEDALRLSLEHWREQGGLAGQVLTQAEALWRDALDDGAHAALPRLCRALILLDNNGQPQPRMGDLTVLEQDTQTRRLLTTMVAARLLTTEAECDPSLTAICEHPNYSLISSLRALWRQGRDAKARDREKSAPEPPVPGAETLDFSHYTGVVSVAHPVLLSRWQPMRDWLSHPDNRALLRLREQLSRQARLWKRTSCNREYLFGEDGFAATRRFAEVFPDELEPLEREFLHQNAAYLSFVRRRNRLARAFGLLLVVLVVTASTAAWIAQRKSDNARLAMHQVQLKEADLQSRGGNTPQAVAKALAAGVDLPAASVRTLSDAFSRNRLIAMTAAPSSSLSQPAQPAANEAGDLLATLVPGQGARRWRLSEGSFVPAEPAVLSDGSLGIHSLVMALETDEVFGIAADGVYRLPAFAGDAPEYPCGALAGGSLALDSARARLALAIPGEGAHQNLCVLDLTEPGKVLLTHDLDEQELRGLSFSPDGSVLLTASSIGRAHLLDLDRPAGENPLRLSLPLAGPLGRPFNRALFDPAGERIGIAAADEQVRLFDQKGELIAALKSVEIDGRQVPIHNSGVRDLAFAPDGRSLVAVDDEGQVVRWSLSDPPRAVVLGHHELSIVSVAVAEPSLAPGDGADRQAVEAKPTLVLTASLDGTARLWSLATGKPLAVFGHDAALSWARFADSAGRVLSHSVRDASLRLWNVVPVSRLSFNLRHPDPANHVWHLDMALVPSQLLAEDDAPGSALAAPVWLATAGYDGRVQVWRYARDARPPELSYSFAQHDAAAGALPTEAIQPVRRVRFSPSAKRLAAARFDGSASLYDLLTGGSCRLKVAEGVEAGAEGRGTGKVFQVLFAPDERWLLTTSDDPLRPLRLFDVHSCEPIAGIEVLERPGAATEAAAVQRLGVDTLVAIGDDAGRVRVLRVDQAGSWRQVCARDADLGSISDLAIAPDGRALAIAGESNNLAILALDAGGCGQLEQASGHSARLYSVAFSPDSERILTSSLDKTARLWTRVGRPLAVLAGHQDRVYHAAFSPEDGRWLLTAARDASLRVWQAPSADQGLGQVLQLNDFLPLQANQGGAAFAAFSPDGRYVAGAYWDNAAILWRLWRESVPGEAELAAKLLTQWGPDRARLALLKEAYRFKHDNQVDGVEAKAANLSGADD</sequence>